<dbReference type="EMBL" id="EQ999534">
    <property type="protein sequence ID" value="EEZ29422.1"/>
    <property type="molecule type" value="Genomic_DNA"/>
</dbReference>
<dbReference type="InterPro" id="IPR029069">
    <property type="entry name" value="HotDog_dom_sf"/>
</dbReference>
<dbReference type="HOGENOM" id="CLU_028690_3_0_5"/>
<dbReference type="SMR" id="A0A0E1X8A3"/>
<dbReference type="PANTHER" id="PTHR28152:SF1">
    <property type="entry name" value="HYDROXYACYL-THIOESTER DEHYDRATASE TYPE 2, MITOCHONDRIAL"/>
    <property type="match status" value="1"/>
</dbReference>
<dbReference type="Proteomes" id="UP000004659">
    <property type="component" value="Unassembled WGS sequence"/>
</dbReference>
<sequence>MELNIEQLRSWIGREETRHELVTPSLVERFNATFDHEGDTANDAVAPLLIHLCLTQPAALTSRLGPDGHPARGGFLPPVPLPRRMWAGGAFTFRDDIRVGDIVTRTSRIQDVVVKEGRTGTLCFVTVGHEFHSNGRHAVTERQDIVYRGADMSNPAAKTQPAVPHGPHCRFITPSAPLLFRYSALTFNGHRIHYDAPYVRNVENYPGLIVHGPMQATMLVRFATEIRGKPPVRFDFRSLSPLFDDADFTLNAIDDGEGLKLWTSYANGPVAMEARALW</sequence>
<dbReference type="GO" id="GO:0019171">
    <property type="term" value="F:(3R)-hydroxyacyl-[acyl-carrier-protein] dehydratase activity"/>
    <property type="evidence" value="ECO:0007669"/>
    <property type="project" value="TreeGrafter"/>
</dbReference>
<dbReference type="PANTHER" id="PTHR28152">
    <property type="entry name" value="HYDROXYACYL-THIOESTER DEHYDRATASE TYPE 2, MITOCHONDRIAL"/>
    <property type="match status" value="1"/>
</dbReference>
<organism evidence="2">
    <name type="scientific">Brucella pinnipedialis M292/94/1</name>
    <dbReference type="NCBI Taxonomy" id="520462"/>
    <lineage>
        <taxon>Bacteria</taxon>
        <taxon>Pseudomonadati</taxon>
        <taxon>Pseudomonadota</taxon>
        <taxon>Alphaproteobacteria</taxon>
        <taxon>Hyphomicrobiales</taxon>
        <taxon>Brucellaceae</taxon>
        <taxon>Brucella/Ochrobactrum group</taxon>
        <taxon>Brucella</taxon>
    </lineage>
</organism>
<dbReference type="Gene3D" id="3.10.129.10">
    <property type="entry name" value="Hotdog Thioesterase"/>
    <property type="match status" value="2"/>
</dbReference>
<evidence type="ECO:0000259" key="1">
    <source>
        <dbReference type="Pfam" id="PF13452"/>
    </source>
</evidence>
<name>A0A0E1X8A3_9HYPH</name>
<gene>
    <name evidence="2" type="ORF">BALG_02775</name>
</gene>
<dbReference type="RefSeq" id="WP_002966417.1">
    <property type="nucleotide sequence ID" value="NZ_EQ999534.1"/>
</dbReference>
<dbReference type="SUPFAM" id="SSF54637">
    <property type="entry name" value="Thioesterase/thiol ester dehydrase-isomerase"/>
    <property type="match status" value="2"/>
</dbReference>
<dbReference type="Pfam" id="PF13452">
    <property type="entry name" value="FAS1_DH_region"/>
    <property type="match status" value="1"/>
</dbReference>
<reference evidence="2" key="1">
    <citation type="submission" date="2009-01" db="EMBL/GenBank/DDBJ databases">
        <title>The Genome Sequence of Brucella pinnipedialis M292/94/1.</title>
        <authorList>
            <consortium name="The Broad Institute Genome Sequencing Platform"/>
            <person name="Ward D."/>
            <person name="Young S.K."/>
            <person name="Kodira C.D."/>
            <person name="Zeng Q."/>
            <person name="Koehrsen M."/>
            <person name="Alvarado L."/>
            <person name="Berlin A."/>
            <person name="Borenstein D."/>
            <person name="Chen Z."/>
            <person name="Engels R."/>
            <person name="Freedman E."/>
            <person name="Gellesch M."/>
            <person name="Goldberg J."/>
            <person name="Griggs A."/>
            <person name="Gujja S."/>
            <person name="Heiman D."/>
            <person name="Hepburn T."/>
            <person name="Howarth C."/>
            <person name="Jen D."/>
            <person name="Larson L."/>
            <person name="Lewis B."/>
            <person name="Mehta T."/>
            <person name="Park D."/>
            <person name="Pearson M."/>
            <person name="Roberts A."/>
            <person name="Saif S."/>
            <person name="Shea T."/>
            <person name="Shenoy N."/>
            <person name="Sisk P."/>
            <person name="Stolte C."/>
            <person name="Sykes S."/>
            <person name="Walk T."/>
            <person name="White J."/>
            <person name="Yandava C."/>
            <person name="Whatmore A.M."/>
            <person name="Perrett L.L."/>
            <person name="O'Callaghan D."/>
            <person name="Nusbaum C."/>
            <person name="Galagan J."/>
            <person name="Birren B."/>
        </authorList>
    </citation>
    <scope>NUCLEOTIDE SEQUENCE [LARGE SCALE GENOMIC DNA]</scope>
    <source>
        <strain evidence="2">M292/94/1</strain>
    </source>
</reference>
<dbReference type="GeneID" id="93015870"/>
<dbReference type="InterPro" id="IPR039569">
    <property type="entry name" value="FAS1-like_DH_region"/>
</dbReference>
<protein>
    <recommendedName>
        <fullName evidence="1">FAS1-like dehydratase domain-containing protein</fullName>
    </recommendedName>
</protein>
<dbReference type="InterPro" id="IPR052741">
    <property type="entry name" value="Mitochondrial_HTD2"/>
</dbReference>
<evidence type="ECO:0000313" key="2">
    <source>
        <dbReference type="EMBL" id="EEZ29422.1"/>
    </source>
</evidence>
<dbReference type="AlphaFoldDB" id="A0A0E1X8A3"/>
<feature type="domain" description="FAS1-like dehydratase" evidence="1">
    <location>
        <begin position="52"/>
        <end position="140"/>
    </location>
</feature>
<proteinExistence type="predicted"/>
<accession>A0A0E1X8A3</accession>